<reference evidence="2" key="1">
    <citation type="submission" date="2018-02" db="EMBL/GenBank/DDBJ databases">
        <title>Rhizophora mucronata_Transcriptome.</title>
        <authorList>
            <person name="Meera S.P."/>
            <person name="Sreeshan A."/>
            <person name="Augustine A."/>
        </authorList>
    </citation>
    <scope>NUCLEOTIDE SEQUENCE</scope>
    <source>
        <tissue evidence="2">Leaf</tissue>
    </source>
</reference>
<sequence>MTCLYFSSFLLPQTSHSLECNRLTGNPRRQTGKSTHLSGTLAPGPQFSL</sequence>
<name>A0A2P2PJD2_RHIMU</name>
<evidence type="ECO:0000313" key="2">
    <source>
        <dbReference type="EMBL" id="MBX54826.1"/>
    </source>
</evidence>
<organism evidence="2">
    <name type="scientific">Rhizophora mucronata</name>
    <name type="common">Asiatic mangrove</name>
    <dbReference type="NCBI Taxonomy" id="61149"/>
    <lineage>
        <taxon>Eukaryota</taxon>
        <taxon>Viridiplantae</taxon>
        <taxon>Streptophyta</taxon>
        <taxon>Embryophyta</taxon>
        <taxon>Tracheophyta</taxon>
        <taxon>Spermatophyta</taxon>
        <taxon>Magnoliopsida</taxon>
        <taxon>eudicotyledons</taxon>
        <taxon>Gunneridae</taxon>
        <taxon>Pentapetalae</taxon>
        <taxon>rosids</taxon>
        <taxon>fabids</taxon>
        <taxon>Malpighiales</taxon>
        <taxon>Rhizophoraceae</taxon>
        <taxon>Rhizophora</taxon>
    </lineage>
</organism>
<proteinExistence type="predicted"/>
<dbReference type="AlphaFoldDB" id="A0A2P2PJD2"/>
<dbReference type="EMBL" id="GGEC01074342">
    <property type="protein sequence ID" value="MBX54826.1"/>
    <property type="molecule type" value="Transcribed_RNA"/>
</dbReference>
<evidence type="ECO:0000256" key="1">
    <source>
        <dbReference type="SAM" id="MobiDB-lite"/>
    </source>
</evidence>
<accession>A0A2P2PJD2</accession>
<protein>
    <submittedName>
        <fullName evidence="2">Uncharacterized protein</fullName>
    </submittedName>
</protein>
<feature type="region of interest" description="Disordered" evidence="1">
    <location>
        <begin position="23"/>
        <end position="49"/>
    </location>
</feature>
<feature type="compositionally biased region" description="Polar residues" evidence="1">
    <location>
        <begin position="23"/>
        <end position="38"/>
    </location>
</feature>